<dbReference type="SUPFAM" id="SSF51338">
    <property type="entry name" value="Composite domain of metallo-dependent hydrolases"/>
    <property type="match status" value="1"/>
</dbReference>
<keyword evidence="1" id="KW-0175">Coiled coil</keyword>
<accession>A0A835QL09</accession>
<dbReference type="GO" id="GO:0006145">
    <property type="term" value="P:purine nucleobase catabolic process"/>
    <property type="evidence" value="ECO:0007669"/>
    <property type="project" value="TreeGrafter"/>
</dbReference>
<name>A0A835QL09_VANPL</name>
<dbReference type="InterPro" id="IPR032466">
    <property type="entry name" value="Metal_Hydrolase"/>
</dbReference>
<sequence length="346" mass="38533">MTFQMLGLTQRISREEAAIRELQAALDETKRGGLAEGAHIHIVHLSDAGTSLNLIKDAKGNGASVSVETCPHYLAFSAEEVKDGDTRFKCAPPIRDEVNRQKLWNALLEGHIDMLSSDHSPSIPELKLPEEGEFLRAWGGISSLQFVLPATWSSGLKYGITLNQLATWWCEKPTKLIGLQNKGTIVSGNHADFVVWDPNIEFTIDDSHVSFHKHPPTWVKGFQEKYWQLLLGEILCTVVASIPQKPAVKLSLLSKDANQLRSITVYLLTDQHQMGNCHAQSLSYATKFLTKRSKTRRKARIAAPSLRGMDTHSWFPDGYLLHSPSKTTGCFSFLELTEVTGDLLFP</sequence>
<dbReference type="Proteomes" id="UP000636800">
    <property type="component" value="Chromosome 7"/>
</dbReference>
<evidence type="ECO:0000256" key="1">
    <source>
        <dbReference type="SAM" id="Coils"/>
    </source>
</evidence>
<dbReference type="InterPro" id="IPR050138">
    <property type="entry name" value="DHOase/Allantoinase_Hydrolase"/>
</dbReference>
<dbReference type="PANTHER" id="PTHR43668:SF2">
    <property type="entry name" value="ALLANTOINASE"/>
    <property type="match status" value="1"/>
</dbReference>
<dbReference type="EMBL" id="JADCNL010000007">
    <property type="protein sequence ID" value="KAG0472891.1"/>
    <property type="molecule type" value="Genomic_DNA"/>
</dbReference>
<feature type="domain" description="Amidohydrolase-related" evidence="2">
    <location>
        <begin position="28"/>
        <end position="208"/>
    </location>
</feature>
<dbReference type="PANTHER" id="PTHR43668">
    <property type="entry name" value="ALLANTOINASE"/>
    <property type="match status" value="1"/>
</dbReference>
<dbReference type="OrthoDB" id="294295at2759"/>
<dbReference type="AlphaFoldDB" id="A0A835QL09"/>
<proteinExistence type="predicted"/>
<dbReference type="InterPro" id="IPR011059">
    <property type="entry name" value="Metal-dep_hydrolase_composite"/>
</dbReference>
<keyword evidence="4" id="KW-1185">Reference proteome</keyword>
<dbReference type="GO" id="GO:0005737">
    <property type="term" value="C:cytoplasm"/>
    <property type="evidence" value="ECO:0007669"/>
    <property type="project" value="TreeGrafter"/>
</dbReference>
<dbReference type="Gene3D" id="3.20.20.140">
    <property type="entry name" value="Metal-dependent hydrolases"/>
    <property type="match status" value="1"/>
</dbReference>
<protein>
    <recommendedName>
        <fullName evidence="2">Amidohydrolase-related domain-containing protein</fullName>
    </recommendedName>
</protein>
<dbReference type="GO" id="GO:0004038">
    <property type="term" value="F:allantoinase activity"/>
    <property type="evidence" value="ECO:0007669"/>
    <property type="project" value="TreeGrafter"/>
</dbReference>
<reference evidence="3 4" key="1">
    <citation type="journal article" date="2020" name="Nat. Food">
        <title>A phased Vanilla planifolia genome enables genetic improvement of flavour and production.</title>
        <authorList>
            <person name="Hasing T."/>
            <person name="Tang H."/>
            <person name="Brym M."/>
            <person name="Khazi F."/>
            <person name="Huang T."/>
            <person name="Chambers A.H."/>
        </authorList>
    </citation>
    <scope>NUCLEOTIDE SEQUENCE [LARGE SCALE GENOMIC DNA]</scope>
    <source>
        <tissue evidence="3">Leaf</tissue>
    </source>
</reference>
<dbReference type="InterPro" id="IPR006680">
    <property type="entry name" value="Amidohydro-rel"/>
</dbReference>
<dbReference type="SUPFAM" id="SSF51556">
    <property type="entry name" value="Metallo-dependent hydrolases"/>
    <property type="match status" value="1"/>
</dbReference>
<evidence type="ECO:0000313" key="4">
    <source>
        <dbReference type="Proteomes" id="UP000636800"/>
    </source>
</evidence>
<evidence type="ECO:0000313" key="3">
    <source>
        <dbReference type="EMBL" id="KAG0472891.1"/>
    </source>
</evidence>
<dbReference type="Pfam" id="PF01979">
    <property type="entry name" value="Amidohydro_1"/>
    <property type="match status" value="1"/>
</dbReference>
<evidence type="ECO:0000259" key="2">
    <source>
        <dbReference type="Pfam" id="PF01979"/>
    </source>
</evidence>
<comment type="caution">
    <text evidence="3">The sequence shown here is derived from an EMBL/GenBank/DDBJ whole genome shotgun (WGS) entry which is preliminary data.</text>
</comment>
<feature type="coiled-coil region" evidence="1">
    <location>
        <begin position="5"/>
        <end position="32"/>
    </location>
</feature>
<gene>
    <name evidence="3" type="ORF">HPP92_014748</name>
</gene>
<organism evidence="3 4">
    <name type="scientific">Vanilla planifolia</name>
    <name type="common">Vanilla</name>
    <dbReference type="NCBI Taxonomy" id="51239"/>
    <lineage>
        <taxon>Eukaryota</taxon>
        <taxon>Viridiplantae</taxon>
        <taxon>Streptophyta</taxon>
        <taxon>Embryophyta</taxon>
        <taxon>Tracheophyta</taxon>
        <taxon>Spermatophyta</taxon>
        <taxon>Magnoliopsida</taxon>
        <taxon>Liliopsida</taxon>
        <taxon>Asparagales</taxon>
        <taxon>Orchidaceae</taxon>
        <taxon>Vanilloideae</taxon>
        <taxon>Vanilleae</taxon>
        <taxon>Vanilla</taxon>
    </lineage>
</organism>